<dbReference type="Proteomes" id="UP001050691">
    <property type="component" value="Unassembled WGS sequence"/>
</dbReference>
<dbReference type="AlphaFoldDB" id="A0AAV5A081"/>
<gene>
    <name evidence="3" type="ORF">Clacol_000623</name>
</gene>
<dbReference type="Pfam" id="PF20415">
    <property type="entry name" value="DUF6699"/>
    <property type="match status" value="1"/>
</dbReference>
<evidence type="ECO:0000259" key="2">
    <source>
        <dbReference type="Pfam" id="PF20415"/>
    </source>
</evidence>
<evidence type="ECO:0000313" key="3">
    <source>
        <dbReference type="EMBL" id="GJJ06431.1"/>
    </source>
</evidence>
<name>A0AAV5A081_9AGAM</name>
<accession>A0AAV5A081</accession>
<dbReference type="InterPro" id="IPR046522">
    <property type="entry name" value="DUF6699"/>
</dbReference>
<protein>
    <recommendedName>
        <fullName evidence="2">DUF6699 domain-containing protein</fullName>
    </recommendedName>
</protein>
<evidence type="ECO:0000256" key="1">
    <source>
        <dbReference type="SAM" id="MobiDB-lite"/>
    </source>
</evidence>
<dbReference type="EMBL" id="BPWL01000001">
    <property type="protein sequence ID" value="GJJ06431.1"/>
    <property type="molecule type" value="Genomic_DNA"/>
</dbReference>
<keyword evidence="4" id="KW-1185">Reference proteome</keyword>
<comment type="caution">
    <text evidence="3">The sequence shown here is derived from an EMBL/GenBank/DDBJ whole genome shotgun (WGS) entry which is preliminary data.</text>
</comment>
<feature type="compositionally biased region" description="Low complexity" evidence="1">
    <location>
        <begin position="23"/>
        <end position="36"/>
    </location>
</feature>
<evidence type="ECO:0000313" key="4">
    <source>
        <dbReference type="Proteomes" id="UP001050691"/>
    </source>
</evidence>
<proteinExistence type="predicted"/>
<feature type="region of interest" description="Disordered" evidence="1">
    <location>
        <begin position="1"/>
        <end position="40"/>
    </location>
</feature>
<feature type="domain" description="DUF6699" evidence="2">
    <location>
        <begin position="97"/>
        <end position="210"/>
    </location>
</feature>
<sequence length="237" mass="26568">MPALPLRSSLHRRPESDGAPVASGSSNGSTKSSPKSARSVTWDPAVIALDESRTKQSMKDARNNQYMSTLKGRELPQKISYQSPVHPLLAPQTSALFDIRLSPSSITPTAGIMEPATASRSRFLRIISRDFPWTLEVSNKYQGPVTCADVFNALYSALSLPLTHAEWTLADDLKKDSLMRANRNRRGGQVRRLRRIDWLGSKVYFKGLMRDDQLGRSRLLPEDDLWPDTWVVKFGSR</sequence>
<organism evidence="3 4">
    <name type="scientific">Clathrus columnatus</name>
    <dbReference type="NCBI Taxonomy" id="1419009"/>
    <lineage>
        <taxon>Eukaryota</taxon>
        <taxon>Fungi</taxon>
        <taxon>Dikarya</taxon>
        <taxon>Basidiomycota</taxon>
        <taxon>Agaricomycotina</taxon>
        <taxon>Agaricomycetes</taxon>
        <taxon>Phallomycetidae</taxon>
        <taxon>Phallales</taxon>
        <taxon>Clathraceae</taxon>
        <taxon>Clathrus</taxon>
    </lineage>
</organism>
<reference evidence="3" key="1">
    <citation type="submission" date="2021-10" db="EMBL/GenBank/DDBJ databases">
        <title>De novo Genome Assembly of Clathrus columnatus (Basidiomycota, Fungi) Using Illumina and Nanopore Sequence Data.</title>
        <authorList>
            <person name="Ogiso-Tanaka E."/>
            <person name="Itagaki H."/>
            <person name="Hosoya T."/>
            <person name="Hosaka K."/>
        </authorList>
    </citation>
    <scope>NUCLEOTIDE SEQUENCE</scope>
    <source>
        <strain evidence="3">MO-923</strain>
    </source>
</reference>